<evidence type="ECO:0000256" key="4">
    <source>
        <dbReference type="ARBA" id="ARBA00022679"/>
    </source>
</evidence>
<comment type="pathway">
    <text evidence="1 7">Pyrimidine metabolism; UMP biosynthesis via de novo pathway; UMP from orotate: step 1/2.</text>
</comment>
<sequence length="195" mass="20517">MEASEVIALLKETEAFQSGHFLLSSGMHSSQYVQCALLLQHPAHAATVGSALAGRFRALRPQVVIGPAYGGMIIAHEVARALGGRALFAERVEGKFEVRRSFSIGSGERVLVVEDVVTTGAATREVKRLAERLGGVVAGIGAIVDRSAGPLGFDCPFEALASIEAPTFIPGMCELCRQGIPLVKPGSRPSPALVR</sequence>
<evidence type="ECO:0000313" key="9">
    <source>
        <dbReference type="EMBL" id="TMI76571.1"/>
    </source>
</evidence>
<feature type="domain" description="Phosphoribosyltransferase" evidence="8">
    <location>
        <begin position="38"/>
        <end position="149"/>
    </location>
</feature>
<dbReference type="GO" id="GO:0044205">
    <property type="term" value="P:'de novo' UMP biosynthetic process"/>
    <property type="evidence" value="ECO:0007669"/>
    <property type="project" value="UniProtKB-UniRule"/>
</dbReference>
<keyword evidence="6 7" id="KW-0665">Pyrimidine biosynthesis</keyword>
<dbReference type="HAMAP" id="MF_01208">
    <property type="entry name" value="PyrE"/>
    <property type="match status" value="1"/>
</dbReference>
<dbReference type="GO" id="GO:0004588">
    <property type="term" value="F:orotate phosphoribosyltransferase activity"/>
    <property type="evidence" value="ECO:0007669"/>
    <property type="project" value="UniProtKB-UniRule"/>
</dbReference>
<evidence type="ECO:0000259" key="8">
    <source>
        <dbReference type="Pfam" id="PF00156"/>
    </source>
</evidence>
<comment type="caution">
    <text evidence="9">The sequence shown here is derived from an EMBL/GenBank/DDBJ whole genome shotgun (WGS) entry which is preliminary data.</text>
</comment>
<reference evidence="9 10" key="1">
    <citation type="journal article" date="2019" name="Nat. Microbiol.">
        <title>Mediterranean grassland soil C-N compound turnover is dependent on rainfall and depth, and is mediated by genomically divergent microorganisms.</title>
        <authorList>
            <person name="Diamond S."/>
            <person name="Andeer P.F."/>
            <person name="Li Z."/>
            <person name="Crits-Christoph A."/>
            <person name="Burstein D."/>
            <person name="Anantharaman K."/>
            <person name="Lane K.R."/>
            <person name="Thomas B.C."/>
            <person name="Pan C."/>
            <person name="Northen T.R."/>
            <person name="Banfield J.F."/>
        </authorList>
    </citation>
    <scope>NUCLEOTIDE SEQUENCE [LARGE SCALE GENOMIC DNA]</scope>
    <source>
        <strain evidence="9">NP_8</strain>
    </source>
</reference>
<dbReference type="NCBIfam" id="TIGR01367">
    <property type="entry name" value="pyrE_Therm"/>
    <property type="match status" value="1"/>
</dbReference>
<feature type="binding site" evidence="7">
    <location>
        <position position="118"/>
    </location>
    <ligand>
        <name>orotate</name>
        <dbReference type="ChEBI" id="CHEBI:30839"/>
    </ligand>
</feature>
<feature type="binding site" description="in other chain" evidence="7">
    <location>
        <begin position="114"/>
        <end position="122"/>
    </location>
    <ligand>
        <name>5-phospho-alpha-D-ribose 1-diphosphate</name>
        <dbReference type="ChEBI" id="CHEBI:58017"/>
        <note>ligand shared between dimeric partners</note>
    </ligand>
</feature>
<evidence type="ECO:0000256" key="1">
    <source>
        <dbReference type="ARBA" id="ARBA00004889"/>
    </source>
</evidence>
<dbReference type="Proteomes" id="UP000318834">
    <property type="component" value="Unassembled WGS sequence"/>
</dbReference>
<dbReference type="EMBL" id="VBAP01000017">
    <property type="protein sequence ID" value="TMI76571.1"/>
    <property type="molecule type" value="Genomic_DNA"/>
</dbReference>
<dbReference type="InterPro" id="IPR029057">
    <property type="entry name" value="PRTase-like"/>
</dbReference>
<evidence type="ECO:0000256" key="7">
    <source>
        <dbReference type="HAMAP-Rule" id="MF_01208"/>
    </source>
</evidence>
<comment type="catalytic activity">
    <reaction evidence="7">
        <text>orotidine 5'-phosphate + diphosphate = orotate + 5-phospho-alpha-D-ribose 1-diphosphate</text>
        <dbReference type="Rhea" id="RHEA:10380"/>
        <dbReference type="ChEBI" id="CHEBI:30839"/>
        <dbReference type="ChEBI" id="CHEBI:33019"/>
        <dbReference type="ChEBI" id="CHEBI:57538"/>
        <dbReference type="ChEBI" id="CHEBI:58017"/>
        <dbReference type="EC" id="2.4.2.10"/>
    </reaction>
</comment>
<dbReference type="UniPathway" id="UPA00070">
    <property type="reaction ID" value="UER00119"/>
</dbReference>
<dbReference type="InterPro" id="IPR000836">
    <property type="entry name" value="PRTase_dom"/>
</dbReference>
<evidence type="ECO:0000313" key="10">
    <source>
        <dbReference type="Proteomes" id="UP000318834"/>
    </source>
</evidence>
<evidence type="ECO:0000256" key="3">
    <source>
        <dbReference type="ARBA" id="ARBA00022676"/>
    </source>
</evidence>
<dbReference type="EC" id="2.4.2.10" evidence="2 7"/>
<accession>A0A537IZ32</accession>
<comment type="similarity">
    <text evidence="7">Belongs to the purine/pyrimidine phosphoribosyltransferase family. PyrE subfamily.</text>
</comment>
<keyword evidence="5 7" id="KW-0460">Magnesium</keyword>
<dbReference type="PANTHER" id="PTHR19278:SF9">
    <property type="entry name" value="URIDINE 5'-MONOPHOSPHATE SYNTHASE"/>
    <property type="match status" value="1"/>
</dbReference>
<dbReference type="GO" id="GO:0019856">
    <property type="term" value="P:pyrimidine nucleobase biosynthetic process"/>
    <property type="evidence" value="ECO:0007669"/>
    <property type="project" value="InterPro"/>
</dbReference>
<evidence type="ECO:0000256" key="5">
    <source>
        <dbReference type="ARBA" id="ARBA00022842"/>
    </source>
</evidence>
<proteinExistence type="inferred from homology"/>
<evidence type="ECO:0000256" key="2">
    <source>
        <dbReference type="ARBA" id="ARBA00011971"/>
    </source>
</evidence>
<dbReference type="InterPro" id="IPR023031">
    <property type="entry name" value="OPRT"/>
</dbReference>
<dbReference type="SUPFAM" id="SSF53271">
    <property type="entry name" value="PRTase-like"/>
    <property type="match status" value="1"/>
</dbReference>
<feature type="binding site" evidence="7">
    <location>
        <position position="91"/>
    </location>
    <ligand>
        <name>5-phospho-alpha-D-ribose 1-diphosphate</name>
        <dbReference type="ChEBI" id="CHEBI:58017"/>
        <note>ligand shared between dimeric partners</note>
    </ligand>
</feature>
<dbReference type="CDD" id="cd06223">
    <property type="entry name" value="PRTases_typeI"/>
    <property type="match status" value="1"/>
</dbReference>
<comment type="subunit">
    <text evidence="7">Homodimer.</text>
</comment>
<keyword evidence="3 7" id="KW-0328">Glycosyltransferase</keyword>
<dbReference type="GO" id="GO:0000287">
    <property type="term" value="F:magnesium ion binding"/>
    <property type="evidence" value="ECO:0007669"/>
    <property type="project" value="UniProtKB-UniRule"/>
</dbReference>
<name>A0A537IZ32_9BACT</name>
<dbReference type="Pfam" id="PF00156">
    <property type="entry name" value="Pribosyltran"/>
    <property type="match status" value="1"/>
</dbReference>
<evidence type="ECO:0000256" key="6">
    <source>
        <dbReference type="ARBA" id="ARBA00022975"/>
    </source>
</evidence>
<dbReference type="AlphaFoldDB" id="A0A537IZ32"/>
<dbReference type="InterPro" id="IPR006273">
    <property type="entry name" value="Orotate_PRibTrfase_bac"/>
</dbReference>
<comment type="cofactor">
    <cofactor evidence="7">
        <name>Mg(2+)</name>
        <dbReference type="ChEBI" id="CHEBI:18420"/>
    </cofactor>
</comment>
<comment type="function">
    <text evidence="7">Catalyzes the transfer of a ribosyl phosphate group from 5-phosphoribose 1-diphosphate to orotate, leading to the formation of orotidine monophosphate (OMP).</text>
</comment>
<comment type="caution">
    <text evidence="7">Lacks conserved residue(s) required for the propagation of feature annotation.</text>
</comment>
<dbReference type="Gene3D" id="3.40.50.2020">
    <property type="match status" value="1"/>
</dbReference>
<dbReference type="PANTHER" id="PTHR19278">
    <property type="entry name" value="OROTATE PHOSPHORIBOSYLTRANSFERASE"/>
    <property type="match status" value="1"/>
</dbReference>
<gene>
    <name evidence="7" type="primary">pyrE</name>
    <name evidence="9" type="ORF">E6H05_03255</name>
</gene>
<protein>
    <recommendedName>
        <fullName evidence="2 7">Orotate phosphoribosyltransferase</fullName>
        <shortName evidence="7">OPRT</shortName>
        <shortName evidence="7">OPRTase</shortName>
        <ecNumber evidence="2 7">2.4.2.10</ecNumber>
    </recommendedName>
</protein>
<organism evidence="9 10">
    <name type="scientific">Candidatus Segetimicrobium genomatis</name>
    <dbReference type="NCBI Taxonomy" id="2569760"/>
    <lineage>
        <taxon>Bacteria</taxon>
        <taxon>Bacillati</taxon>
        <taxon>Candidatus Sysuimicrobiota</taxon>
        <taxon>Candidatus Sysuimicrobiia</taxon>
        <taxon>Candidatus Sysuimicrobiales</taxon>
        <taxon>Candidatus Segetimicrobiaceae</taxon>
        <taxon>Candidatus Segetimicrobium</taxon>
    </lineage>
</organism>
<feature type="binding site" evidence="7">
    <location>
        <position position="146"/>
    </location>
    <ligand>
        <name>orotate</name>
        <dbReference type="ChEBI" id="CHEBI:30839"/>
    </ligand>
</feature>
<keyword evidence="4 7" id="KW-0808">Transferase</keyword>